<dbReference type="PROSITE" id="PS00022">
    <property type="entry name" value="EGF_1"/>
    <property type="match status" value="1"/>
</dbReference>
<evidence type="ECO:0000256" key="5">
    <source>
        <dbReference type="PROSITE-ProRule" id="PRU00043"/>
    </source>
</evidence>
<dbReference type="GO" id="GO:0048513">
    <property type="term" value="P:animal organ development"/>
    <property type="evidence" value="ECO:0007669"/>
    <property type="project" value="UniProtKB-ARBA"/>
</dbReference>
<evidence type="ECO:0000256" key="4">
    <source>
        <dbReference type="ARBA" id="ARBA00023180"/>
    </source>
</evidence>
<dbReference type="PANTHER" id="PTHR24026">
    <property type="entry name" value="FAT ATYPICAL CADHERIN-RELATED"/>
    <property type="match status" value="1"/>
</dbReference>
<dbReference type="AlphaFoldDB" id="A0A1B6KLW8"/>
<accession>A0A1B6KLW8</accession>
<protein>
    <recommendedName>
        <fullName evidence="9">EGF-like domain-containing protein</fullName>
    </recommendedName>
</protein>
<evidence type="ECO:0000256" key="2">
    <source>
        <dbReference type="ARBA" id="ARBA00022889"/>
    </source>
</evidence>
<evidence type="ECO:0000256" key="1">
    <source>
        <dbReference type="ARBA" id="ARBA00022692"/>
    </source>
</evidence>
<dbReference type="GO" id="GO:0001736">
    <property type="term" value="P:establishment of planar polarity"/>
    <property type="evidence" value="ECO:0007669"/>
    <property type="project" value="UniProtKB-ARBA"/>
</dbReference>
<dbReference type="Gene3D" id="2.60.40.10">
    <property type="entry name" value="Immunoglobulins"/>
    <property type="match status" value="1"/>
</dbReference>
<evidence type="ECO:0000313" key="8">
    <source>
        <dbReference type="EMBL" id="JAT12423.1"/>
    </source>
</evidence>
<dbReference type="EMBL" id="GEBQ01027554">
    <property type="protein sequence ID" value="JAT12423.1"/>
    <property type="molecule type" value="Transcribed_RNA"/>
</dbReference>
<dbReference type="GO" id="GO:0007163">
    <property type="term" value="P:establishment or maintenance of cell polarity"/>
    <property type="evidence" value="ECO:0007669"/>
    <property type="project" value="UniProtKB-ARBA"/>
</dbReference>
<reference evidence="8" key="1">
    <citation type="submission" date="2015-11" db="EMBL/GenBank/DDBJ databases">
        <title>De novo transcriptome assembly of four potential Pierce s Disease insect vectors from Arizona vineyards.</title>
        <authorList>
            <person name="Tassone E.E."/>
        </authorList>
    </citation>
    <scope>NUCLEOTIDE SEQUENCE</scope>
</reference>
<evidence type="ECO:0000259" key="7">
    <source>
        <dbReference type="PROSITE" id="PS50853"/>
    </source>
</evidence>
<dbReference type="SUPFAM" id="SSF49265">
    <property type="entry name" value="Fibronectin type III"/>
    <property type="match status" value="1"/>
</dbReference>
<keyword evidence="2" id="KW-0130">Cell adhesion</keyword>
<feature type="domain" description="Cadherin" evidence="6">
    <location>
        <begin position="19"/>
        <end position="123"/>
    </location>
</feature>
<dbReference type="PANTHER" id="PTHR24026:SF136">
    <property type="entry name" value="PROTOCADHERIN-23"/>
    <property type="match status" value="1"/>
</dbReference>
<feature type="non-terminal residue" evidence="8">
    <location>
        <position position="1"/>
    </location>
</feature>
<dbReference type="InterPro" id="IPR013783">
    <property type="entry name" value="Ig-like_fold"/>
</dbReference>
<keyword evidence="3" id="KW-1133">Transmembrane helix</keyword>
<dbReference type="InterPro" id="IPR003961">
    <property type="entry name" value="FN3_dom"/>
</dbReference>
<dbReference type="InterPro" id="IPR000742">
    <property type="entry name" value="EGF"/>
</dbReference>
<dbReference type="PROSITE" id="PS50268">
    <property type="entry name" value="CADHERIN_2"/>
    <property type="match status" value="2"/>
</dbReference>
<dbReference type="PRINTS" id="PR00205">
    <property type="entry name" value="CADHERIN"/>
</dbReference>
<organism evidence="8">
    <name type="scientific">Graphocephala atropunctata</name>
    <dbReference type="NCBI Taxonomy" id="36148"/>
    <lineage>
        <taxon>Eukaryota</taxon>
        <taxon>Metazoa</taxon>
        <taxon>Ecdysozoa</taxon>
        <taxon>Arthropoda</taxon>
        <taxon>Hexapoda</taxon>
        <taxon>Insecta</taxon>
        <taxon>Pterygota</taxon>
        <taxon>Neoptera</taxon>
        <taxon>Paraneoptera</taxon>
        <taxon>Hemiptera</taxon>
        <taxon>Auchenorrhyncha</taxon>
        <taxon>Membracoidea</taxon>
        <taxon>Cicadellidae</taxon>
        <taxon>Cicadellinae</taxon>
        <taxon>Cicadellini</taxon>
        <taxon>Graphocephala</taxon>
    </lineage>
</organism>
<dbReference type="InterPro" id="IPR015919">
    <property type="entry name" value="Cadherin-like_sf"/>
</dbReference>
<feature type="domain" description="Cadherin" evidence="6">
    <location>
        <begin position="124"/>
        <end position="241"/>
    </location>
</feature>
<dbReference type="SMART" id="SM00112">
    <property type="entry name" value="CA"/>
    <property type="match status" value="2"/>
</dbReference>
<dbReference type="Gene3D" id="2.60.40.60">
    <property type="entry name" value="Cadherins"/>
    <property type="match status" value="2"/>
</dbReference>
<gene>
    <name evidence="8" type="ORF">g.2381</name>
</gene>
<sequence>DPDNDHGTARRKLGRLRFSRLEHEPRIYAAAPSGVSVTRIRAFDIDDPTVTPFYRLIGDSVPKGDAQYFSIHSESGNLTTKRYIDRPPGATYTIMVVAYNNGETEYIDIAVHVTEYNKYAPVFQSTNYKTDVELIAPVGTEIIRVQAVDTDVEPYNSEIYYYVQSRVVNINRTSGLISLRENLHPRDHTFNITILAFDGGSPRRLARSLLTITVKILSAPRELSVEQTGDQWAMLCWAPPLSGTPSGYIIFLTSTVDFVSDRALSVTTQRNVSKEELGTRVSRNCTALTDLESWSDFEARLAGWDQSEVGMISKTVSFTTKVNRTCYNLNNSQFKCSCLTGFYGEDCSKFNPCSSTVSP</sequence>
<dbReference type="GO" id="GO:0016020">
    <property type="term" value="C:membrane"/>
    <property type="evidence" value="ECO:0007669"/>
    <property type="project" value="InterPro"/>
</dbReference>
<dbReference type="SUPFAM" id="SSF49313">
    <property type="entry name" value="Cadherin-like"/>
    <property type="match status" value="2"/>
</dbReference>
<dbReference type="InterPro" id="IPR036116">
    <property type="entry name" value="FN3_sf"/>
</dbReference>
<name>A0A1B6KLW8_9HEMI</name>
<dbReference type="PROSITE" id="PS50853">
    <property type="entry name" value="FN3"/>
    <property type="match status" value="1"/>
</dbReference>
<keyword evidence="4" id="KW-0325">Glycoprotein</keyword>
<keyword evidence="3" id="KW-0472">Membrane</keyword>
<dbReference type="Pfam" id="PF00028">
    <property type="entry name" value="Cadherin"/>
    <property type="match status" value="2"/>
</dbReference>
<evidence type="ECO:0000256" key="3">
    <source>
        <dbReference type="ARBA" id="ARBA00022989"/>
    </source>
</evidence>
<keyword evidence="5" id="KW-0106">Calcium</keyword>
<dbReference type="GO" id="GO:0005509">
    <property type="term" value="F:calcium ion binding"/>
    <property type="evidence" value="ECO:0007669"/>
    <property type="project" value="UniProtKB-UniRule"/>
</dbReference>
<proteinExistence type="predicted"/>
<dbReference type="CDD" id="cd11304">
    <property type="entry name" value="Cadherin_repeat"/>
    <property type="match status" value="2"/>
</dbReference>
<dbReference type="InterPro" id="IPR002126">
    <property type="entry name" value="Cadherin-like_dom"/>
</dbReference>
<evidence type="ECO:0000259" key="6">
    <source>
        <dbReference type="PROSITE" id="PS50268"/>
    </source>
</evidence>
<dbReference type="PROSITE" id="PS01186">
    <property type="entry name" value="EGF_2"/>
    <property type="match status" value="1"/>
</dbReference>
<keyword evidence="1" id="KW-0812">Transmembrane</keyword>
<feature type="non-terminal residue" evidence="8">
    <location>
        <position position="359"/>
    </location>
</feature>
<feature type="domain" description="Fibronectin type-III" evidence="7">
    <location>
        <begin position="219"/>
        <end position="323"/>
    </location>
</feature>
<dbReference type="GO" id="GO:0007156">
    <property type="term" value="P:homophilic cell adhesion via plasma membrane adhesion molecules"/>
    <property type="evidence" value="ECO:0007669"/>
    <property type="project" value="InterPro"/>
</dbReference>
<dbReference type="CDD" id="cd00063">
    <property type="entry name" value="FN3"/>
    <property type="match status" value="1"/>
</dbReference>
<evidence type="ECO:0008006" key="9">
    <source>
        <dbReference type="Google" id="ProtNLM"/>
    </source>
</evidence>